<proteinExistence type="predicted"/>
<reference evidence="3 4" key="1">
    <citation type="submission" date="2024-10" db="EMBL/GenBank/DDBJ databases">
        <authorList>
            <person name="Ratan Roy A."/>
            <person name="Morales Sandoval P.H."/>
            <person name="De Los Santos Villalobos S."/>
            <person name="Chakraborty S."/>
            <person name="Mukherjee J."/>
        </authorList>
    </citation>
    <scope>NUCLEOTIDE SEQUENCE [LARGE SCALE GENOMIC DNA]</scope>
    <source>
        <strain evidence="3 4">S1</strain>
    </source>
</reference>
<name>A0ABW6IFJ2_9CYAN</name>
<feature type="chain" id="PRO_5046834293" evidence="2">
    <location>
        <begin position="36"/>
        <end position="231"/>
    </location>
</feature>
<feature type="region of interest" description="Disordered" evidence="1">
    <location>
        <begin position="208"/>
        <end position="231"/>
    </location>
</feature>
<dbReference type="RefSeq" id="WP_377964195.1">
    <property type="nucleotide sequence ID" value="NZ_JBHZOL010000065.1"/>
</dbReference>
<comment type="caution">
    <text evidence="3">The sequence shown here is derived from an EMBL/GenBank/DDBJ whole genome shotgun (WGS) entry which is preliminary data.</text>
</comment>
<feature type="signal peptide" evidence="2">
    <location>
        <begin position="1"/>
        <end position="35"/>
    </location>
</feature>
<evidence type="ECO:0000256" key="1">
    <source>
        <dbReference type="SAM" id="MobiDB-lite"/>
    </source>
</evidence>
<protein>
    <submittedName>
        <fullName evidence="3">COP23 domain-containing protein</fullName>
    </submittedName>
</protein>
<dbReference type="InterPro" id="IPR025478">
    <property type="entry name" value="COP23"/>
</dbReference>
<dbReference type="Proteomes" id="UP001600165">
    <property type="component" value="Unassembled WGS sequence"/>
</dbReference>
<sequence length="231" mass="25467">MTPQTLRFAQSPHRILRSGLFALLATVGMLLPAQAQTTEPQNEPAADSSPRFQCQLNNGQYTVMYRPSTQPEQTYPWAVPEAMGDNWPAERRCDVISERLEFYRPDGLLELRTDRLNGYDIVCVTTEQDNSCRIVFTVPPGQNAVLTRDRVFENLVAADQGQATEGINTFAGNNSDILGQIEAVLGGSGLNRRRSSGINLQPFLDEVDGGTGTQLRPSTLTPGRRLNPGNF</sequence>
<gene>
    <name evidence="3" type="ORF">ACFVKH_09145</name>
</gene>
<accession>A0ABW6IFJ2</accession>
<evidence type="ECO:0000313" key="3">
    <source>
        <dbReference type="EMBL" id="MFE4106440.1"/>
    </source>
</evidence>
<dbReference type="Pfam" id="PF14218">
    <property type="entry name" value="COP23"/>
    <property type="match status" value="1"/>
</dbReference>
<organism evidence="3 4">
    <name type="scientific">Almyronema epifaneia S1</name>
    <dbReference type="NCBI Taxonomy" id="2991925"/>
    <lineage>
        <taxon>Bacteria</taxon>
        <taxon>Bacillati</taxon>
        <taxon>Cyanobacteriota</taxon>
        <taxon>Cyanophyceae</taxon>
        <taxon>Nodosilineales</taxon>
        <taxon>Nodosilineaceae</taxon>
        <taxon>Almyronema</taxon>
        <taxon>Almyronema epifaneia</taxon>
    </lineage>
</organism>
<keyword evidence="2" id="KW-0732">Signal</keyword>
<evidence type="ECO:0000256" key="2">
    <source>
        <dbReference type="SAM" id="SignalP"/>
    </source>
</evidence>
<dbReference type="EMBL" id="JBHZOL010000065">
    <property type="protein sequence ID" value="MFE4106440.1"/>
    <property type="molecule type" value="Genomic_DNA"/>
</dbReference>
<keyword evidence="4" id="KW-1185">Reference proteome</keyword>
<evidence type="ECO:0000313" key="4">
    <source>
        <dbReference type="Proteomes" id="UP001600165"/>
    </source>
</evidence>